<accession>A0ABT8W3N0</accession>
<proteinExistence type="predicted"/>
<reference evidence="1" key="1">
    <citation type="submission" date="2023-07" db="EMBL/GenBank/DDBJ databases">
        <title>Marinobacter sp. chi1 genome sequencing and assembly.</title>
        <authorList>
            <person name="Park S."/>
        </authorList>
    </citation>
    <scope>NUCLEOTIDE SEQUENCE</scope>
    <source>
        <strain evidence="1">Chi1</strain>
    </source>
</reference>
<organism evidence="1 2">
    <name type="scientific">Marinobacter suaedae</name>
    <dbReference type="NCBI Taxonomy" id="3057675"/>
    <lineage>
        <taxon>Bacteria</taxon>
        <taxon>Pseudomonadati</taxon>
        <taxon>Pseudomonadota</taxon>
        <taxon>Gammaproteobacteria</taxon>
        <taxon>Pseudomonadales</taxon>
        <taxon>Marinobacteraceae</taxon>
        <taxon>Marinobacter</taxon>
    </lineage>
</organism>
<dbReference type="Pfam" id="PF13376">
    <property type="entry name" value="OmdA"/>
    <property type="match status" value="1"/>
</dbReference>
<keyword evidence="2" id="KW-1185">Reference proteome</keyword>
<gene>
    <name evidence="1" type="ORF">QVZ43_14015</name>
</gene>
<evidence type="ECO:0000313" key="2">
    <source>
        <dbReference type="Proteomes" id="UP001168640"/>
    </source>
</evidence>
<dbReference type="EMBL" id="JAUMIS010000002">
    <property type="protein sequence ID" value="MDO3722835.1"/>
    <property type="molecule type" value="Genomic_DNA"/>
</dbReference>
<name>A0ABT8W3N0_9GAMM</name>
<dbReference type="Proteomes" id="UP001168640">
    <property type="component" value="Unassembled WGS sequence"/>
</dbReference>
<dbReference type="RefSeq" id="WP_302910427.1">
    <property type="nucleotide sequence ID" value="NZ_JAUMIS010000002.1"/>
</dbReference>
<protein>
    <submittedName>
        <fullName evidence="1">YdeI/OmpD-associated family protein</fullName>
    </submittedName>
</protein>
<sequence>MAKDVSKLERDRHPMPSFVKAALEEQSLMQDYLNRPAYQQNDYIGWINLAKRDATKEKRLNQMLAELKQGGVYMNMPHPASAKKQ</sequence>
<evidence type="ECO:0000313" key="1">
    <source>
        <dbReference type="EMBL" id="MDO3722835.1"/>
    </source>
</evidence>
<comment type="caution">
    <text evidence="1">The sequence shown here is derived from an EMBL/GenBank/DDBJ whole genome shotgun (WGS) entry which is preliminary data.</text>
</comment>